<keyword evidence="2" id="KW-1133">Transmembrane helix</keyword>
<sequence>MPTGIITYDITQLQGAFANAFLILINTLFFNVKLIGEYNQYPVDASPKLLSEEETIFDFIIVGAGAAGCALANRLSEQDQWSVLLLEAGDYPQTTSAVPGLFPTFYESTLETWQYELEKDKEVCGAYKNKRCWMTRGRILGGTSSINNLHYFR</sequence>
<dbReference type="GO" id="GO:0016491">
    <property type="term" value="F:oxidoreductase activity"/>
    <property type="evidence" value="ECO:0007669"/>
    <property type="project" value="TreeGrafter"/>
</dbReference>
<keyword evidence="2" id="KW-0472">Membrane</keyword>
<name>A0A834IC85_RHYFE</name>
<dbReference type="InterPro" id="IPR036188">
    <property type="entry name" value="FAD/NAD-bd_sf"/>
</dbReference>
<dbReference type="PANTHER" id="PTHR11552:SF186">
    <property type="entry name" value="GLUCOSE-METHANOL-CHOLINE OXIDOREDUCTASE N-TERMINAL DOMAIN-CONTAINING PROTEIN"/>
    <property type="match status" value="1"/>
</dbReference>
<proteinExistence type="inferred from homology"/>
<dbReference type="AlphaFoldDB" id="A0A834IC85"/>
<comment type="similarity">
    <text evidence="1">Belongs to the GMC oxidoreductase family.</text>
</comment>
<gene>
    <name evidence="4" type="ORF">GWI33_011900</name>
</gene>
<feature type="non-terminal residue" evidence="4">
    <location>
        <position position="1"/>
    </location>
</feature>
<dbReference type="PANTHER" id="PTHR11552">
    <property type="entry name" value="GLUCOSE-METHANOL-CHOLINE GMC OXIDOREDUCTASE"/>
    <property type="match status" value="1"/>
</dbReference>
<dbReference type="InterPro" id="IPR006076">
    <property type="entry name" value="FAD-dep_OxRdtase"/>
</dbReference>
<dbReference type="OrthoDB" id="269227at2759"/>
<feature type="transmembrane region" description="Helical" evidence="2">
    <location>
        <begin position="16"/>
        <end position="36"/>
    </location>
</feature>
<feature type="domain" description="FAD dependent oxidoreductase" evidence="3">
    <location>
        <begin position="58"/>
        <end position="106"/>
    </location>
</feature>
<dbReference type="EMBL" id="JAACXV010010906">
    <property type="protein sequence ID" value="KAF7275290.1"/>
    <property type="molecule type" value="Genomic_DNA"/>
</dbReference>
<protein>
    <recommendedName>
        <fullName evidence="3">FAD dependent oxidoreductase domain-containing protein</fullName>
    </recommendedName>
</protein>
<evidence type="ECO:0000256" key="1">
    <source>
        <dbReference type="ARBA" id="ARBA00010790"/>
    </source>
</evidence>
<dbReference type="SUPFAM" id="SSF51905">
    <property type="entry name" value="FAD/NAD(P)-binding domain"/>
    <property type="match status" value="1"/>
</dbReference>
<dbReference type="Proteomes" id="UP000625711">
    <property type="component" value="Unassembled WGS sequence"/>
</dbReference>
<keyword evidence="2" id="KW-0812">Transmembrane</keyword>
<dbReference type="Gene3D" id="3.50.50.60">
    <property type="entry name" value="FAD/NAD(P)-binding domain"/>
    <property type="match status" value="1"/>
</dbReference>
<evidence type="ECO:0000313" key="5">
    <source>
        <dbReference type="Proteomes" id="UP000625711"/>
    </source>
</evidence>
<comment type="caution">
    <text evidence="4">The sequence shown here is derived from an EMBL/GenBank/DDBJ whole genome shotgun (WGS) entry which is preliminary data.</text>
</comment>
<keyword evidence="5" id="KW-1185">Reference proteome</keyword>
<reference evidence="4" key="1">
    <citation type="submission" date="2020-08" db="EMBL/GenBank/DDBJ databases">
        <title>Genome sequencing and assembly of the red palm weevil Rhynchophorus ferrugineus.</title>
        <authorList>
            <person name="Dias G.B."/>
            <person name="Bergman C.M."/>
            <person name="Manee M."/>
        </authorList>
    </citation>
    <scope>NUCLEOTIDE SEQUENCE</scope>
    <source>
        <strain evidence="4">AA-2017</strain>
        <tissue evidence="4">Whole larva</tissue>
    </source>
</reference>
<accession>A0A834IC85</accession>
<evidence type="ECO:0000256" key="2">
    <source>
        <dbReference type="SAM" id="Phobius"/>
    </source>
</evidence>
<dbReference type="Pfam" id="PF01266">
    <property type="entry name" value="DAO"/>
    <property type="match status" value="1"/>
</dbReference>
<organism evidence="4 5">
    <name type="scientific">Rhynchophorus ferrugineus</name>
    <name type="common">Red palm weevil</name>
    <name type="synonym">Curculio ferrugineus</name>
    <dbReference type="NCBI Taxonomy" id="354439"/>
    <lineage>
        <taxon>Eukaryota</taxon>
        <taxon>Metazoa</taxon>
        <taxon>Ecdysozoa</taxon>
        <taxon>Arthropoda</taxon>
        <taxon>Hexapoda</taxon>
        <taxon>Insecta</taxon>
        <taxon>Pterygota</taxon>
        <taxon>Neoptera</taxon>
        <taxon>Endopterygota</taxon>
        <taxon>Coleoptera</taxon>
        <taxon>Polyphaga</taxon>
        <taxon>Cucujiformia</taxon>
        <taxon>Curculionidae</taxon>
        <taxon>Dryophthorinae</taxon>
        <taxon>Rhynchophorus</taxon>
    </lineage>
</organism>
<evidence type="ECO:0000259" key="3">
    <source>
        <dbReference type="Pfam" id="PF01266"/>
    </source>
</evidence>
<evidence type="ECO:0000313" key="4">
    <source>
        <dbReference type="EMBL" id="KAF7275290.1"/>
    </source>
</evidence>
<dbReference type="InterPro" id="IPR012132">
    <property type="entry name" value="GMC_OxRdtase"/>
</dbReference>
<dbReference type="GO" id="GO:0050660">
    <property type="term" value="F:flavin adenine dinucleotide binding"/>
    <property type="evidence" value="ECO:0007669"/>
    <property type="project" value="InterPro"/>
</dbReference>